<organism evidence="2 3">
    <name type="scientific">Alternaria tenuissima</name>
    <dbReference type="NCBI Taxonomy" id="119927"/>
    <lineage>
        <taxon>Eukaryota</taxon>
        <taxon>Fungi</taxon>
        <taxon>Dikarya</taxon>
        <taxon>Ascomycota</taxon>
        <taxon>Pezizomycotina</taxon>
        <taxon>Dothideomycetes</taxon>
        <taxon>Pleosporomycetidae</taxon>
        <taxon>Pleosporales</taxon>
        <taxon>Pleosporineae</taxon>
        <taxon>Pleosporaceae</taxon>
        <taxon>Alternaria</taxon>
        <taxon>Alternaria sect. Alternaria</taxon>
        <taxon>Alternaria alternata complex</taxon>
    </lineage>
</organism>
<comment type="caution">
    <text evidence="2">The sequence shown here is derived from an EMBL/GenBank/DDBJ whole genome shotgun (WGS) entry which is preliminary data.</text>
</comment>
<evidence type="ECO:0000313" key="2">
    <source>
        <dbReference type="EMBL" id="RYN89379.1"/>
    </source>
</evidence>
<protein>
    <submittedName>
        <fullName evidence="2">Uncharacterized protein</fullName>
    </submittedName>
</protein>
<proteinExistence type="predicted"/>
<feature type="compositionally biased region" description="Polar residues" evidence="1">
    <location>
        <begin position="71"/>
        <end position="89"/>
    </location>
</feature>
<keyword evidence="3" id="KW-1185">Reference proteome</keyword>
<name>A0ABY0FXT4_9PLEO</name>
<gene>
    <name evidence="2" type="ORF">AA0119_g11376</name>
</gene>
<reference evidence="3" key="1">
    <citation type="journal article" date="2019" name="bioRxiv">
        <title>Genomics, evolutionary history and diagnostics of the Alternaria alternata species group including apple and Asian pear pathotypes.</title>
        <authorList>
            <person name="Armitage A.D."/>
            <person name="Cockerton H.M."/>
            <person name="Sreenivasaprasad S."/>
            <person name="Woodhall J.W."/>
            <person name="Lane C.R."/>
            <person name="Harrison R.J."/>
            <person name="Clarkson J.P."/>
        </authorList>
    </citation>
    <scope>NUCLEOTIDE SEQUENCE [LARGE SCALE GENOMIC DNA]</scope>
    <source>
        <strain evidence="3">FERA 635</strain>
    </source>
</reference>
<feature type="region of interest" description="Disordered" evidence="1">
    <location>
        <begin position="52"/>
        <end position="89"/>
    </location>
</feature>
<dbReference type="EMBL" id="PDXF01000085">
    <property type="protein sequence ID" value="RYN89379.1"/>
    <property type="molecule type" value="Genomic_DNA"/>
</dbReference>
<evidence type="ECO:0000313" key="3">
    <source>
        <dbReference type="Proteomes" id="UP000293195"/>
    </source>
</evidence>
<dbReference type="Proteomes" id="UP000293195">
    <property type="component" value="Unassembled WGS sequence"/>
</dbReference>
<sequence length="89" mass="10014">MSDTNKFLLELAKSTTEDLYALLGVDYDVLQQLLPVVIACLLHRIPLLDPTLHKPNVSNKPRKHYSHQEVLRSTSPADLTQSTSSHHGR</sequence>
<accession>A0ABY0FXT4</accession>
<evidence type="ECO:0000256" key="1">
    <source>
        <dbReference type="SAM" id="MobiDB-lite"/>
    </source>
</evidence>